<dbReference type="PANTHER" id="PTHR11609:SF5">
    <property type="entry name" value="PHOSPHORIBOSYLAMINOIMIDAZOLE CARBOXYLASE"/>
    <property type="match status" value="1"/>
</dbReference>
<evidence type="ECO:0000256" key="1">
    <source>
        <dbReference type="ARBA" id="ARBA00022598"/>
    </source>
</evidence>
<dbReference type="Pfam" id="PF22660">
    <property type="entry name" value="RS_preATP-grasp-like"/>
    <property type="match status" value="1"/>
</dbReference>
<dbReference type="HAMAP" id="MF_01928">
    <property type="entry name" value="PurK"/>
    <property type="match status" value="1"/>
</dbReference>
<sequence>MSSLVPGQTIGVLGGGQLGRMIILEGRKMGYRFVTLDPSEDAPGVQISDHHIKAGFDDIHAADQLASLSDLIIYEFENIDPNVVRRIAEQKNVPQGTKLLEVTRHRLMEKAAIEEAGVPVASYAKVSSVEELQQAIKKIGLPAVLKTVTGGYDGKGQWTFHTLEDVNQWLDQHHSMSQTYILEKFIPFLKEISVVVARSVTGEIKAFPPAVNIHRNHILHLSIAPATIAEATNKRAVQLAEQIAEHLQMVGLLAVEMFLHADGHLYINELAPRPHNSGHYTYDACNPSQFEQMIRAVIGLPLITPTLYHQAIMMNLLGEHQEAFFQTFSDLPPHIKPHWYGKTEAKTGRKMGHITLLTEDISRGLAELDQLKICPALTATEQTAIWTKEKGYTVD</sequence>
<evidence type="ECO:0000313" key="9">
    <source>
        <dbReference type="Proteomes" id="UP000430692"/>
    </source>
</evidence>
<evidence type="ECO:0000256" key="5">
    <source>
        <dbReference type="HAMAP-Rule" id="MF_01928"/>
    </source>
</evidence>
<dbReference type="GO" id="GO:0006189">
    <property type="term" value="P:'de novo' IMP biosynthetic process"/>
    <property type="evidence" value="ECO:0007669"/>
    <property type="project" value="UniProtKB-UniRule"/>
</dbReference>
<dbReference type="Gene3D" id="3.30.470.20">
    <property type="entry name" value="ATP-grasp fold, B domain"/>
    <property type="match status" value="1"/>
</dbReference>
<feature type="binding site" evidence="5">
    <location>
        <begin position="183"/>
        <end position="186"/>
    </location>
    <ligand>
        <name>ATP</name>
        <dbReference type="ChEBI" id="CHEBI:30616"/>
    </ligand>
</feature>
<dbReference type="InterPro" id="IPR054350">
    <property type="entry name" value="PurT/PurK_preATP-grasp"/>
</dbReference>
<dbReference type="RefSeq" id="WP_160802979.1">
    <property type="nucleotide sequence ID" value="NZ_WUUL01000016.1"/>
</dbReference>
<accession>A0A6I4W0W4</accession>
<comment type="function">
    <text evidence="6">Catalyzes the ATP-dependent conversion of 5-aminoimidazole ribonucleotide (AIR) and HCO(3)- to N5-carboxyaminoimidazole ribonucleotide (N5-CAIR).</text>
</comment>
<dbReference type="NCBIfam" id="TIGR01161">
    <property type="entry name" value="purK"/>
    <property type="match status" value="1"/>
</dbReference>
<comment type="catalytic activity">
    <reaction evidence="5 6">
        <text>5-amino-1-(5-phospho-beta-D-ribosyl)imidazole + hydrogencarbonate + ATP = 5-carboxyamino-1-(5-phospho-D-ribosyl)imidazole + ADP + phosphate + 2 H(+)</text>
        <dbReference type="Rhea" id="RHEA:19317"/>
        <dbReference type="ChEBI" id="CHEBI:15378"/>
        <dbReference type="ChEBI" id="CHEBI:17544"/>
        <dbReference type="ChEBI" id="CHEBI:30616"/>
        <dbReference type="ChEBI" id="CHEBI:43474"/>
        <dbReference type="ChEBI" id="CHEBI:58730"/>
        <dbReference type="ChEBI" id="CHEBI:137981"/>
        <dbReference type="ChEBI" id="CHEBI:456216"/>
        <dbReference type="EC" id="6.3.4.18"/>
    </reaction>
</comment>
<reference evidence="8 9" key="1">
    <citation type="submission" date="2019-12" db="EMBL/GenBank/DDBJ databases">
        <title>Whole-genome analyses of novel actinobacteria.</title>
        <authorList>
            <person name="Sahin N."/>
            <person name="Saygin H."/>
        </authorList>
    </citation>
    <scope>NUCLEOTIDE SEQUENCE [LARGE SCALE GENOMIC DNA]</scope>
    <source>
        <strain evidence="8 9">KC615</strain>
    </source>
</reference>
<comment type="subunit">
    <text evidence="5 6">Homodimer.</text>
</comment>
<dbReference type="InterPro" id="IPR005875">
    <property type="entry name" value="PurK"/>
</dbReference>
<feature type="binding site" evidence="5">
    <location>
        <position position="106"/>
    </location>
    <ligand>
        <name>ATP</name>
        <dbReference type="ChEBI" id="CHEBI:30616"/>
    </ligand>
</feature>
<name>A0A6I4W0W4_9BACL</name>
<dbReference type="EMBL" id="WUUL01000016">
    <property type="protein sequence ID" value="MXQ55636.1"/>
    <property type="molecule type" value="Genomic_DNA"/>
</dbReference>
<dbReference type="SUPFAM" id="SSF51246">
    <property type="entry name" value="Rudiment single hybrid motif"/>
    <property type="match status" value="1"/>
</dbReference>
<dbReference type="GO" id="GO:0034028">
    <property type="term" value="F:5-(carboxyamino)imidazole ribonucleotide synthase activity"/>
    <property type="evidence" value="ECO:0007669"/>
    <property type="project" value="UniProtKB-UniRule"/>
</dbReference>
<dbReference type="FunFam" id="3.30.1490.20:FF:000015">
    <property type="entry name" value="N5-carboxyaminoimidazole ribonucleotide synthase"/>
    <property type="match status" value="1"/>
</dbReference>
<dbReference type="InterPro" id="IPR011054">
    <property type="entry name" value="Rudment_hybrid_motif"/>
</dbReference>
<keyword evidence="1 5" id="KW-0436">Ligase</keyword>
<organism evidence="8 9">
    <name type="scientific">Shimazuella alba</name>
    <dbReference type="NCBI Taxonomy" id="2690964"/>
    <lineage>
        <taxon>Bacteria</taxon>
        <taxon>Bacillati</taxon>
        <taxon>Bacillota</taxon>
        <taxon>Bacilli</taxon>
        <taxon>Bacillales</taxon>
        <taxon>Thermoactinomycetaceae</taxon>
        <taxon>Shimazuella</taxon>
    </lineage>
</organism>
<dbReference type="GO" id="GO:0046872">
    <property type="term" value="F:metal ion binding"/>
    <property type="evidence" value="ECO:0007669"/>
    <property type="project" value="InterPro"/>
</dbReference>
<dbReference type="NCBIfam" id="NF004676">
    <property type="entry name" value="PRK06019.1-2"/>
    <property type="match status" value="1"/>
</dbReference>
<comment type="pathway">
    <text evidence="5 6">Purine metabolism; IMP biosynthesis via de novo pathway; 5-amino-1-(5-phospho-D-ribosyl)imidazole-4-carboxylate from 5-amino-1-(5-phospho-D-ribosyl)imidazole (N5-CAIR route): step 1/2.</text>
</comment>
<dbReference type="InterPro" id="IPR013815">
    <property type="entry name" value="ATP_grasp_subdomain_1"/>
</dbReference>
<dbReference type="InterPro" id="IPR016185">
    <property type="entry name" value="PreATP-grasp_dom_sf"/>
</dbReference>
<dbReference type="GO" id="GO:0005524">
    <property type="term" value="F:ATP binding"/>
    <property type="evidence" value="ECO:0007669"/>
    <property type="project" value="UniProtKB-UniRule"/>
</dbReference>
<comment type="function">
    <text evidence="5">Catalyzes the ATP-dependent conversion of 5-aminoimidazole ribonucleotide (AIR) and HCO(3)(-) to N5-carboxyaminoimidazole ribonucleotide (N5-CAIR).</text>
</comment>
<feature type="binding site" evidence="5">
    <location>
        <begin position="268"/>
        <end position="269"/>
    </location>
    <ligand>
        <name>ATP</name>
        <dbReference type="ChEBI" id="CHEBI:30616"/>
    </ligand>
</feature>
<dbReference type="Proteomes" id="UP000430692">
    <property type="component" value="Unassembled WGS sequence"/>
</dbReference>
<dbReference type="InterPro" id="IPR011761">
    <property type="entry name" value="ATP-grasp"/>
</dbReference>
<comment type="caution">
    <text evidence="8">The sequence shown here is derived from an EMBL/GenBank/DDBJ whole genome shotgun (WGS) entry which is preliminary data.</text>
</comment>
<dbReference type="Pfam" id="PF17769">
    <property type="entry name" value="PurK_C"/>
    <property type="match status" value="1"/>
</dbReference>
<dbReference type="GO" id="GO:0004638">
    <property type="term" value="F:phosphoribosylaminoimidazole carboxylase activity"/>
    <property type="evidence" value="ECO:0007669"/>
    <property type="project" value="InterPro"/>
</dbReference>
<evidence type="ECO:0000313" key="8">
    <source>
        <dbReference type="EMBL" id="MXQ55636.1"/>
    </source>
</evidence>
<feature type="binding site" evidence="5">
    <location>
        <position position="146"/>
    </location>
    <ligand>
        <name>ATP</name>
        <dbReference type="ChEBI" id="CHEBI:30616"/>
    </ligand>
</feature>
<evidence type="ECO:0000256" key="3">
    <source>
        <dbReference type="ARBA" id="ARBA00022755"/>
    </source>
</evidence>
<feature type="domain" description="ATP-grasp" evidence="7">
    <location>
        <begin position="110"/>
        <end position="298"/>
    </location>
</feature>
<dbReference type="Gene3D" id="3.30.1490.20">
    <property type="entry name" value="ATP-grasp fold, A domain"/>
    <property type="match status" value="1"/>
</dbReference>
<keyword evidence="2 5" id="KW-0547">Nucleotide-binding</keyword>
<dbReference type="Pfam" id="PF02222">
    <property type="entry name" value="ATP-grasp"/>
    <property type="match status" value="1"/>
</dbReference>
<dbReference type="NCBIfam" id="NF004675">
    <property type="entry name" value="PRK06019.1-1"/>
    <property type="match status" value="1"/>
</dbReference>
<evidence type="ECO:0000256" key="6">
    <source>
        <dbReference type="RuleBase" id="RU361200"/>
    </source>
</evidence>
<evidence type="ECO:0000256" key="2">
    <source>
        <dbReference type="ARBA" id="ARBA00022741"/>
    </source>
</evidence>
<dbReference type="InterPro" id="IPR003135">
    <property type="entry name" value="ATP-grasp_carboxylate-amine"/>
</dbReference>
<comment type="similarity">
    <text evidence="5 6">Belongs to the PurK/PurT family.</text>
</comment>
<dbReference type="SUPFAM" id="SSF56059">
    <property type="entry name" value="Glutathione synthetase ATP-binding domain-like"/>
    <property type="match status" value="1"/>
</dbReference>
<feature type="binding site" evidence="5">
    <location>
        <begin position="151"/>
        <end position="157"/>
    </location>
    <ligand>
        <name>ATP</name>
        <dbReference type="ChEBI" id="CHEBI:30616"/>
    </ligand>
</feature>
<feature type="binding site" evidence="5">
    <location>
        <position position="214"/>
    </location>
    <ligand>
        <name>ATP</name>
        <dbReference type="ChEBI" id="CHEBI:30616"/>
    </ligand>
</feature>
<dbReference type="Gene3D" id="3.40.50.20">
    <property type="match status" value="1"/>
</dbReference>
<dbReference type="EC" id="6.3.4.18" evidence="5 6"/>
<feature type="binding site" evidence="5">
    <location>
        <position position="191"/>
    </location>
    <ligand>
        <name>ATP</name>
        <dbReference type="ChEBI" id="CHEBI:30616"/>
    </ligand>
</feature>
<dbReference type="AlphaFoldDB" id="A0A6I4W0W4"/>
<dbReference type="InterPro" id="IPR040686">
    <property type="entry name" value="PurK_C"/>
</dbReference>
<dbReference type="UniPathway" id="UPA00074">
    <property type="reaction ID" value="UER00942"/>
</dbReference>
<evidence type="ECO:0000259" key="7">
    <source>
        <dbReference type="PROSITE" id="PS50975"/>
    </source>
</evidence>
<protein>
    <recommendedName>
        <fullName evidence="5 6">N5-carboxyaminoimidazole ribonucleotide synthase</fullName>
        <shortName evidence="5 6">N5-CAIR synthase</shortName>
        <ecNumber evidence="5 6">6.3.4.18</ecNumber>
    </recommendedName>
    <alternativeName>
        <fullName evidence="5 6">5-(carboxyamino)imidazole ribonucleotide synthetase</fullName>
    </alternativeName>
</protein>
<evidence type="ECO:0000256" key="4">
    <source>
        <dbReference type="ARBA" id="ARBA00022840"/>
    </source>
</evidence>
<proteinExistence type="inferred from homology"/>
<dbReference type="PROSITE" id="PS50975">
    <property type="entry name" value="ATP_GRASP"/>
    <property type="match status" value="1"/>
</dbReference>
<gene>
    <name evidence="5 6 8" type="primary">purK</name>
    <name evidence="8" type="ORF">GSM42_18285</name>
</gene>
<dbReference type="SUPFAM" id="SSF52440">
    <property type="entry name" value="PreATP-grasp domain"/>
    <property type="match status" value="1"/>
</dbReference>
<keyword evidence="4 5" id="KW-0067">ATP-binding</keyword>
<dbReference type="PANTHER" id="PTHR11609">
    <property type="entry name" value="PURINE BIOSYNTHESIS PROTEIN 6/7, PUR6/7"/>
    <property type="match status" value="1"/>
</dbReference>
<dbReference type="NCBIfam" id="NF004679">
    <property type="entry name" value="PRK06019.1-5"/>
    <property type="match status" value="1"/>
</dbReference>
<keyword evidence="3 5" id="KW-0658">Purine biosynthesis</keyword>
<dbReference type="GO" id="GO:0005829">
    <property type="term" value="C:cytosol"/>
    <property type="evidence" value="ECO:0007669"/>
    <property type="project" value="TreeGrafter"/>
</dbReference>
<keyword evidence="9" id="KW-1185">Reference proteome</keyword>